<proteinExistence type="predicted"/>
<organism evidence="3">
    <name type="scientific">mine drainage metagenome</name>
    <dbReference type="NCBI Taxonomy" id="410659"/>
    <lineage>
        <taxon>unclassified sequences</taxon>
        <taxon>metagenomes</taxon>
        <taxon>ecological metagenomes</taxon>
    </lineage>
</organism>
<dbReference type="AlphaFoldDB" id="A0A1J5S6F2"/>
<protein>
    <recommendedName>
        <fullName evidence="4">DUF1835 domain-containing protein</fullName>
    </recommendedName>
</protein>
<evidence type="ECO:0000259" key="2">
    <source>
        <dbReference type="Pfam" id="PF12395"/>
    </source>
</evidence>
<feature type="domain" description="DUF1835" evidence="1">
    <location>
        <begin position="2"/>
        <end position="124"/>
    </location>
</feature>
<dbReference type="InterPro" id="IPR022123">
    <property type="entry name" value="DUF3658"/>
</dbReference>
<gene>
    <name evidence="3" type="ORF">GALL_206230</name>
</gene>
<feature type="domain" description="DUF3658" evidence="2">
    <location>
        <begin position="157"/>
        <end position="255"/>
    </location>
</feature>
<dbReference type="InterPro" id="IPR014973">
    <property type="entry name" value="DUF1835"/>
</dbReference>
<comment type="caution">
    <text evidence="3">The sequence shown here is derived from an EMBL/GenBank/DDBJ whole genome shotgun (WGS) entry which is preliminary data.</text>
</comment>
<reference evidence="3" key="1">
    <citation type="submission" date="2016-10" db="EMBL/GenBank/DDBJ databases">
        <title>Sequence of Gallionella enrichment culture.</title>
        <authorList>
            <person name="Poehlein A."/>
            <person name="Muehling M."/>
            <person name="Daniel R."/>
        </authorList>
    </citation>
    <scope>NUCLEOTIDE SEQUENCE</scope>
</reference>
<dbReference type="Pfam" id="PF08874">
    <property type="entry name" value="DUF1835"/>
    <property type="match status" value="1"/>
</dbReference>
<evidence type="ECO:0000259" key="1">
    <source>
        <dbReference type="Pfam" id="PF08874"/>
    </source>
</evidence>
<evidence type="ECO:0008006" key="4">
    <source>
        <dbReference type="Google" id="ProtNLM"/>
    </source>
</evidence>
<sequence>MIHVVFETANIDALSKAFELDESLKGDIIEIKDDYAVGPVIDIYDEYGYQQRRDWWKELLQHSPYEEQLNIVDDKLTVHHLLKSLDENVEETVWIWMGQNQHDVCGYYWLMSQLKNYQGRIQVLYLNNLPFINEKGNIFYPTHLSEIQPKEFLKAKKLARQITLSEFELDPDEWKKLCNENASVRILEGGKKIVGKEESFYDKDVLSAVTAEFQKLSKVLHNILSKLKVQTGDVFLVWRIKKLMEEGKIEMQGDWEKGWKEVEIKLAAAVE</sequence>
<evidence type="ECO:0000313" key="3">
    <source>
        <dbReference type="EMBL" id="OIQ97363.1"/>
    </source>
</evidence>
<name>A0A1J5S6F2_9ZZZZ</name>
<dbReference type="Pfam" id="PF12395">
    <property type="entry name" value="DUF3658"/>
    <property type="match status" value="1"/>
</dbReference>
<accession>A0A1J5S6F2</accession>
<dbReference type="EMBL" id="MLJW01000134">
    <property type="protein sequence ID" value="OIQ97363.1"/>
    <property type="molecule type" value="Genomic_DNA"/>
</dbReference>